<evidence type="ECO:0000256" key="1">
    <source>
        <dbReference type="SAM" id="MobiDB-lite"/>
    </source>
</evidence>
<dbReference type="Proteomes" id="UP000320762">
    <property type="component" value="Unassembled WGS sequence"/>
</dbReference>
<proteinExistence type="predicted"/>
<accession>A0A550BSC7</accession>
<evidence type="ECO:0000313" key="3">
    <source>
        <dbReference type="Proteomes" id="UP000320762"/>
    </source>
</evidence>
<organism evidence="2 3">
    <name type="scientific">Schizophyllum amplum</name>
    <dbReference type="NCBI Taxonomy" id="97359"/>
    <lineage>
        <taxon>Eukaryota</taxon>
        <taxon>Fungi</taxon>
        <taxon>Dikarya</taxon>
        <taxon>Basidiomycota</taxon>
        <taxon>Agaricomycotina</taxon>
        <taxon>Agaricomycetes</taxon>
        <taxon>Agaricomycetidae</taxon>
        <taxon>Agaricales</taxon>
        <taxon>Schizophyllaceae</taxon>
        <taxon>Schizophyllum</taxon>
    </lineage>
</organism>
<keyword evidence="3" id="KW-1185">Reference proteome</keyword>
<protein>
    <submittedName>
        <fullName evidence="2">Uncharacterized protein</fullName>
    </submittedName>
</protein>
<reference evidence="2 3" key="1">
    <citation type="journal article" date="2019" name="New Phytol.">
        <title>Comparative genomics reveals unique wood-decay strategies and fruiting body development in the Schizophyllaceae.</title>
        <authorList>
            <person name="Almasi E."/>
            <person name="Sahu N."/>
            <person name="Krizsan K."/>
            <person name="Balint B."/>
            <person name="Kovacs G.M."/>
            <person name="Kiss B."/>
            <person name="Cseklye J."/>
            <person name="Drula E."/>
            <person name="Henrissat B."/>
            <person name="Nagy I."/>
            <person name="Chovatia M."/>
            <person name="Adam C."/>
            <person name="LaButti K."/>
            <person name="Lipzen A."/>
            <person name="Riley R."/>
            <person name="Grigoriev I.V."/>
            <person name="Nagy L.G."/>
        </authorList>
    </citation>
    <scope>NUCLEOTIDE SEQUENCE [LARGE SCALE GENOMIC DNA]</scope>
    <source>
        <strain evidence="2 3">NL-1724</strain>
    </source>
</reference>
<comment type="caution">
    <text evidence="2">The sequence shown here is derived from an EMBL/GenBank/DDBJ whole genome shotgun (WGS) entry which is preliminary data.</text>
</comment>
<name>A0A550BSC7_9AGAR</name>
<feature type="region of interest" description="Disordered" evidence="1">
    <location>
        <begin position="1"/>
        <end position="20"/>
    </location>
</feature>
<dbReference type="EMBL" id="VDMD01000144">
    <property type="protein sequence ID" value="TRM55444.1"/>
    <property type="molecule type" value="Genomic_DNA"/>
</dbReference>
<evidence type="ECO:0000313" key="2">
    <source>
        <dbReference type="EMBL" id="TRM55444.1"/>
    </source>
</evidence>
<dbReference type="AlphaFoldDB" id="A0A550BSC7"/>
<sequence>MVLYLGTTAPPSPSHSIATSCKSPPPLSLTRCIPSPSAVVISRSTGGELTCQSFTQDKL</sequence>
<gene>
    <name evidence="2" type="ORF">BD626DRAFT_69564</name>
</gene>